<protein>
    <submittedName>
        <fullName evidence="2">Uncharacterized protein</fullName>
    </submittedName>
</protein>
<evidence type="ECO:0000313" key="3">
    <source>
        <dbReference type="Proteomes" id="UP001165080"/>
    </source>
</evidence>
<dbReference type="EMBL" id="BRXU01000003">
    <property type="protein sequence ID" value="GLC49848.1"/>
    <property type="molecule type" value="Genomic_DNA"/>
</dbReference>
<accession>A0A9W6BD66</accession>
<dbReference type="GO" id="GO:0005829">
    <property type="term" value="C:cytosol"/>
    <property type="evidence" value="ECO:0007669"/>
    <property type="project" value="TreeGrafter"/>
</dbReference>
<dbReference type="PANTHER" id="PTHR21087">
    <property type="entry name" value="SHIKIMATE KINASE"/>
    <property type="match status" value="1"/>
</dbReference>
<feature type="region of interest" description="Disordered" evidence="1">
    <location>
        <begin position="42"/>
        <end position="70"/>
    </location>
</feature>
<organism evidence="2 3">
    <name type="scientific">Pleodorina starrii</name>
    <dbReference type="NCBI Taxonomy" id="330485"/>
    <lineage>
        <taxon>Eukaryota</taxon>
        <taxon>Viridiplantae</taxon>
        <taxon>Chlorophyta</taxon>
        <taxon>core chlorophytes</taxon>
        <taxon>Chlorophyceae</taxon>
        <taxon>CS clade</taxon>
        <taxon>Chlamydomonadales</taxon>
        <taxon>Volvocaceae</taxon>
        <taxon>Pleodorina</taxon>
    </lineage>
</organism>
<dbReference type="PANTHER" id="PTHR21087:SF16">
    <property type="entry name" value="SHIKIMATE KINASE 1, CHLOROPLASTIC"/>
    <property type="match status" value="1"/>
</dbReference>
<gene>
    <name evidence="2" type="primary">PLEST008967</name>
    <name evidence="2" type="ORF">PLESTB_000315400</name>
</gene>
<comment type="caution">
    <text evidence="2">The sequence shown here is derived from an EMBL/GenBank/DDBJ whole genome shotgun (WGS) entry which is preliminary data.</text>
</comment>
<dbReference type="AlphaFoldDB" id="A0A9W6BD66"/>
<evidence type="ECO:0000256" key="1">
    <source>
        <dbReference type="SAM" id="MobiDB-lite"/>
    </source>
</evidence>
<keyword evidence="3" id="KW-1185">Reference proteome</keyword>
<evidence type="ECO:0000313" key="2">
    <source>
        <dbReference type="EMBL" id="GLC49848.1"/>
    </source>
</evidence>
<sequence>MRSTTFEAQAGRLPMRNAMLCPVPAHLVTPFVTSGAVARRAPASARPPLPRAASDAPAEPVASTSTVPDVDKELVAEKSREGMHRFAASTRKVGAARLVVDSLKRVSLTFIGDDHALNYAVAKIVGSRLGWFAVDLPKVICGMRKVTSLDQLTKEDRAAAEAEVLRGLRTQFRVIATPLPGGAIANEATWSDLWGSVIVWIDEEDKLRPKARTPERALFEGKAEVVVRSRVQKGFAVKGGNSLDNRAKAVAELLMPRLSDHLAEHPELADRKRQYVELGCRGDWPELQPAGWSPVLQTLAADRKPLAGFEGQEPAAAAATEGSAAAAAVAP</sequence>
<name>A0A9W6BD66_9CHLO</name>
<proteinExistence type="predicted"/>
<dbReference type="Proteomes" id="UP001165080">
    <property type="component" value="Unassembled WGS sequence"/>
</dbReference>
<dbReference type="OrthoDB" id="515366at2759"/>
<feature type="region of interest" description="Disordered" evidence="1">
    <location>
        <begin position="311"/>
        <end position="331"/>
    </location>
</feature>
<dbReference type="GO" id="GO:0004765">
    <property type="term" value="F:shikimate kinase activity"/>
    <property type="evidence" value="ECO:0007669"/>
    <property type="project" value="TreeGrafter"/>
</dbReference>
<reference evidence="2 3" key="1">
    <citation type="journal article" date="2023" name="Commun. Biol.">
        <title>Reorganization of the ancestral sex-determining regions during the evolution of trioecy in Pleodorina starrii.</title>
        <authorList>
            <person name="Takahashi K."/>
            <person name="Suzuki S."/>
            <person name="Kawai-Toyooka H."/>
            <person name="Yamamoto K."/>
            <person name="Hamaji T."/>
            <person name="Ootsuki R."/>
            <person name="Yamaguchi H."/>
            <person name="Kawachi M."/>
            <person name="Higashiyama T."/>
            <person name="Nozaki H."/>
        </authorList>
    </citation>
    <scope>NUCLEOTIDE SEQUENCE [LARGE SCALE GENOMIC DNA]</scope>
    <source>
        <strain evidence="2 3">NIES-4479</strain>
    </source>
</reference>